<protein>
    <submittedName>
        <fullName evidence="1">Uncharacterized protein</fullName>
    </submittedName>
</protein>
<sequence length="91" mass="10409">MQKSDCALWQGAMDEKSGTKKLRGNEHFEDTTRLARETTFAYSSWGIQEYSKSCSMSSSFRGNLMLREGTTVEMACLYTIWLTVFLRSTTN</sequence>
<evidence type="ECO:0000313" key="1">
    <source>
        <dbReference type="EMBL" id="VFJ92227.1"/>
    </source>
</evidence>
<dbReference type="EMBL" id="CAADFG010000040">
    <property type="protein sequence ID" value="VFJ92227.1"/>
    <property type="molecule type" value="Genomic_DNA"/>
</dbReference>
<evidence type="ECO:0000313" key="3">
    <source>
        <dbReference type="EMBL" id="VFK00013.1"/>
    </source>
</evidence>
<organism evidence="1">
    <name type="scientific">Candidatus Kentrum eta</name>
    <dbReference type="NCBI Taxonomy" id="2126337"/>
    <lineage>
        <taxon>Bacteria</taxon>
        <taxon>Pseudomonadati</taxon>
        <taxon>Pseudomonadota</taxon>
        <taxon>Gammaproteobacteria</taxon>
        <taxon>Candidatus Kentrum</taxon>
    </lineage>
</organism>
<evidence type="ECO:0000313" key="2">
    <source>
        <dbReference type="EMBL" id="VFJ93182.1"/>
    </source>
</evidence>
<accession>A0A450UI98</accession>
<name>A0A450UI98_9GAMM</name>
<reference evidence="1" key="1">
    <citation type="submission" date="2019-02" db="EMBL/GenBank/DDBJ databases">
        <authorList>
            <person name="Gruber-Vodicka R. H."/>
            <person name="Seah K. B. B."/>
        </authorList>
    </citation>
    <scope>NUCLEOTIDE SEQUENCE</scope>
    <source>
        <strain evidence="3">BECK_SA2B12</strain>
        <strain evidence="1">BECK_SA2B15</strain>
        <strain evidence="2">BECK_SA2B20</strain>
    </source>
</reference>
<proteinExistence type="predicted"/>
<dbReference type="AlphaFoldDB" id="A0A450UI98"/>
<dbReference type="EMBL" id="CAADFI010000039">
    <property type="protein sequence ID" value="VFJ93182.1"/>
    <property type="molecule type" value="Genomic_DNA"/>
</dbReference>
<dbReference type="EMBL" id="CAADFJ010000038">
    <property type="protein sequence ID" value="VFK00013.1"/>
    <property type="molecule type" value="Genomic_DNA"/>
</dbReference>
<gene>
    <name evidence="1" type="ORF">BECKH772A_GA0070896_1004021</name>
    <name evidence="2" type="ORF">BECKH772B_GA0070898_1003921</name>
    <name evidence="3" type="ORF">BECKH772C_GA0070978_1003821</name>
</gene>